<evidence type="ECO:0000256" key="4">
    <source>
        <dbReference type="ARBA" id="ARBA00023163"/>
    </source>
</evidence>
<feature type="domain" description="HTH myb-type" evidence="7">
    <location>
        <begin position="229"/>
        <end position="286"/>
    </location>
</feature>
<gene>
    <name evidence="8" type="ORF">MANES_01G103800</name>
</gene>
<evidence type="ECO:0000256" key="6">
    <source>
        <dbReference type="SAM" id="MobiDB-lite"/>
    </source>
</evidence>
<name>A0A2C9WJL4_MANES</name>
<dbReference type="PANTHER" id="PTHR31003">
    <property type="entry name" value="MYB FAMILY TRANSCRIPTION FACTOR"/>
    <property type="match status" value="1"/>
</dbReference>
<keyword evidence="3" id="KW-0238">DNA-binding</keyword>
<dbReference type="AlphaFoldDB" id="A0A2C9WJL4"/>
<evidence type="ECO:0000256" key="1">
    <source>
        <dbReference type="ARBA" id="ARBA00004123"/>
    </source>
</evidence>
<keyword evidence="5" id="KW-0539">Nucleus</keyword>
<evidence type="ECO:0000256" key="5">
    <source>
        <dbReference type="ARBA" id="ARBA00023242"/>
    </source>
</evidence>
<dbReference type="InterPro" id="IPR009057">
    <property type="entry name" value="Homeodomain-like_sf"/>
</dbReference>
<dbReference type="Gene3D" id="1.10.10.60">
    <property type="entry name" value="Homeodomain-like"/>
    <property type="match status" value="1"/>
</dbReference>
<feature type="compositionally biased region" description="Polar residues" evidence="6">
    <location>
        <begin position="161"/>
        <end position="179"/>
    </location>
</feature>
<dbReference type="InterPro" id="IPR058673">
    <property type="entry name" value="HHO5-like_N"/>
</dbReference>
<dbReference type="GO" id="GO:0003700">
    <property type="term" value="F:DNA-binding transcription factor activity"/>
    <property type="evidence" value="ECO:0007669"/>
    <property type="project" value="InterPro"/>
</dbReference>
<evidence type="ECO:0000313" key="8">
    <source>
        <dbReference type="EMBL" id="OAY60323.1"/>
    </source>
</evidence>
<dbReference type="InterPro" id="IPR017930">
    <property type="entry name" value="Myb_dom"/>
</dbReference>
<evidence type="ECO:0000259" key="7">
    <source>
        <dbReference type="PROSITE" id="PS51294"/>
    </source>
</evidence>
<dbReference type="InterPro" id="IPR044787">
    <property type="entry name" value="HHO5-like"/>
</dbReference>
<feature type="region of interest" description="Disordered" evidence="6">
    <location>
        <begin position="142"/>
        <end position="195"/>
    </location>
</feature>
<dbReference type="EMBL" id="CM004387">
    <property type="protein sequence ID" value="OAY60323.1"/>
    <property type="molecule type" value="Genomic_DNA"/>
</dbReference>
<dbReference type="InterPro" id="IPR001005">
    <property type="entry name" value="SANT/Myb"/>
</dbReference>
<reference evidence="8" key="1">
    <citation type="submission" date="2016-02" db="EMBL/GenBank/DDBJ databases">
        <title>WGS assembly of Manihot esculenta.</title>
        <authorList>
            <person name="Bredeson J.V."/>
            <person name="Prochnik S.E."/>
            <person name="Lyons J.B."/>
            <person name="Schmutz J."/>
            <person name="Grimwood J."/>
            <person name="Vrebalov J."/>
            <person name="Bart R.S."/>
            <person name="Amuge T."/>
            <person name="Ferguson M.E."/>
            <person name="Green R."/>
            <person name="Putnam N."/>
            <person name="Stites J."/>
            <person name="Rounsley S."/>
            <person name="Rokhsar D.S."/>
        </authorList>
    </citation>
    <scope>NUCLEOTIDE SEQUENCE [LARGE SCALE GENOMIC DNA]</scope>
    <source>
        <tissue evidence="8">Leaf</tissue>
    </source>
</reference>
<dbReference type="PROSITE" id="PS51294">
    <property type="entry name" value="HTH_MYB"/>
    <property type="match status" value="1"/>
</dbReference>
<dbReference type="SMR" id="A0A2C9WJL4"/>
<dbReference type="InterPro" id="IPR006447">
    <property type="entry name" value="Myb_dom_plants"/>
</dbReference>
<evidence type="ECO:0000256" key="2">
    <source>
        <dbReference type="ARBA" id="ARBA00023015"/>
    </source>
</evidence>
<dbReference type="PANTHER" id="PTHR31003:SF28">
    <property type="entry name" value="HTH MYB-TYPE DOMAIN-CONTAINING PROTEIN"/>
    <property type="match status" value="1"/>
</dbReference>
<dbReference type="STRING" id="3983.A0A2C9WJL4"/>
<dbReference type="GO" id="GO:0003677">
    <property type="term" value="F:DNA binding"/>
    <property type="evidence" value="ECO:0007669"/>
    <property type="project" value="UniProtKB-KW"/>
</dbReference>
<accession>A0A2C9WJL4</accession>
<dbReference type="Pfam" id="PF00249">
    <property type="entry name" value="Myb_DNA-binding"/>
    <property type="match status" value="1"/>
</dbReference>
<comment type="subcellular location">
    <subcellularLocation>
        <location evidence="1">Nucleus</location>
    </subcellularLocation>
</comment>
<dbReference type="GO" id="GO:0005634">
    <property type="term" value="C:nucleus"/>
    <property type="evidence" value="ECO:0007669"/>
    <property type="project" value="UniProtKB-SubCell"/>
</dbReference>
<sequence>MLSQLFLFCQEQKEMKGVQGMLHLWQKILHWSHLDNSHCTYIGAKTKCVFADEALRCLYAFGLGLKLSYVPQSLPNAIKDLSIGESNEVKLLLLNDYLLKCQEEMTFTGVFKQELPQSRSLLTDAIEALKEEMRKTRIAMGLESESSPEDVLATKKRGSDEQQGLDLNNPCSDQWSNTPTHHHHNKEQICGSLSIDPSPSMEVNLTVGENQEPVSYKMKPLTQCIWKNNRRSWTPELHARFAVVLHLLGGPEVATPKQIRDQMQVEGLTTNQVKSHLQKYRMNWRSSPEGAADPQRRSKLFCRNLARPPSAAADAINMEEIN</sequence>
<protein>
    <recommendedName>
        <fullName evidence="7">HTH myb-type domain-containing protein</fullName>
    </recommendedName>
</protein>
<dbReference type="Pfam" id="PF26575">
    <property type="entry name" value="HHO5_N"/>
    <property type="match status" value="1"/>
</dbReference>
<organism evidence="8">
    <name type="scientific">Manihot esculenta</name>
    <name type="common">Cassava</name>
    <name type="synonym">Jatropha manihot</name>
    <dbReference type="NCBI Taxonomy" id="3983"/>
    <lineage>
        <taxon>Eukaryota</taxon>
        <taxon>Viridiplantae</taxon>
        <taxon>Streptophyta</taxon>
        <taxon>Embryophyta</taxon>
        <taxon>Tracheophyta</taxon>
        <taxon>Spermatophyta</taxon>
        <taxon>Magnoliopsida</taxon>
        <taxon>eudicotyledons</taxon>
        <taxon>Gunneridae</taxon>
        <taxon>Pentapetalae</taxon>
        <taxon>rosids</taxon>
        <taxon>fabids</taxon>
        <taxon>Malpighiales</taxon>
        <taxon>Euphorbiaceae</taxon>
        <taxon>Crotonoideae</taxon>
        <taxon>Manihoteae</taxon>
        <taxon>Manihot</taxon>
    </lineage>
</organism>
<proteinExistence type="predicted"/>
<evidence type="ECO:0000256" key="3">
    <source>
        <dbReference type="ARBA" id="ARBA00023125"/>
    </source>
</evidence>
<dbReference type="NCBIfam" id="TIGR01557">
    <property type="entry name" value="myb_SHAQKYF"/>
    <property type="match status" value="1"/>
</dbReference>
<dbReference type="SUPFAM" id="SSF46689">
    <property type="entry name" value="Homeodomain-like"/>
    <property type="match status" value="1"/>
</dbReference>
<keyword evidence="2" id="KW-0805">Transcription regulation</keyword>
<keyword evidence="4" id="KW-0804">Transcription</keyword>